<organism evidence="1">
    <name type="scientific">marine metagenome</name>
    <dbReference type="NCBI Taxonomy" id="408172"/>
    <lineage>
        <taxon>unclassified sequences</taxon>
        <taxon>metagenomes</taxon>
        <taxon>ecological metagenomes</taxon>
    </lineage>
</organism>
<sequence>NLGTGALQRSSLRRLYLNGGRYEVAADETLRWVFCNVRRANLIAEHQRQGCIPQ</sequence>
<feature type="non-terminal residue" evidence="1">
    <location>
        <position position="1"/>
    </location>
</feature>
<dbReference type="EMBL" id="UINC01121729">
    <property type="protein sequence ID" value="SVC97091.1"/>
    <property type="molecule type" value="Genomic_DNA"/>
</dbReference>
<proteinExistence type="predicted"/>
<dbReference type="AlphaFoldDB" id="A0A382RKG2"/>
<gene>
    <name evidence="1" type="ORF">METZ01_LOCUS349945</name>
</gene>
<protein>
    <submittedName>
        <fullName evidence="1">Uncharacterized protein</fullName>
    </submittedName>
</protein>
<reference evidence="1" key="1">
    <citation type="submission" date="2018-05" db="EMBL/GenBank/DDBJ databases">
        <authorList>
            <person name="Lanie J.A."/>
            <person name="Ng W.-L."/>
            <person name="Kazmierczak K.M."/>
            <person name="Andrzejewski T.M."/>
            <person name="Davidsen T.M."/>
            <person name="Wayne K.J."/>
            <person name="Tettelin H."/>
            <person name="Glass J.I."/>
            <person name="Rusch D."/>
            <person name="Podicherti R."/>
            <person name="Tsui H.-C.T."/>
            <person name="Winkler M.E."/>
        </authorList>
    </citation>
    <scope>NUCLEOTIDE SEQUENCE</scope>
</reference>
<evidence type="ECO:0000313" key="1">
    <source>
        <dbReference type="EMBL" id="SVC97091.1"/>
    </source>
</evidence>
<accession>A0A382RKG2</accession>
<name>A0A382RKG2_9ZZZZ</name>